<gene>
    <name evidence="2" type="ORF">JZO76_04690</name>
</gene>
<evidence type="ECO:0000313" key="3">
    <source>
        <dbReference type="Proteomes" id="UP000664256"/>
    </source>
</evidence>
<organism evidence="2 3">
    <name type="scientific">Candidatus Enterococcus myersii</name>
    <dbReference type="NCBI Taxonomy" id="2815322"/>
    <lineage>
        <taxon>Bacteria</taxon>
        <taxon>Bacillati</taxon>
        <taxon>Bacillota</taxon>
        <taxon>Bacilli</taxon>
        <taxon>Lactobacillales</taxon>
        <taxon>Enterococcaceae</taxon>
        <taxon>Enterococcus</taxon>
    </lineage>
</organism>
<dbReference type="SUPFAM" id="SSF55729">
    <property type="entry name" value="Acyl-CoA N-acyltransferases (Nat)"/>
    <property type="match status" value="1"/>
</dbReference>
<dbReference type="Proteomes" id="UP000664256">
    <property type="component" value="Unassembled WGS sequence"/>
</dbReference>
<dbReference type="Gene3D" id="3.40.630.30">
    <property type="match status" value="1"/>
</dbReference>
<dbReference type="Pfam" id="PF00583">
    <property type="entry name" value="Acetyltransf_1"/>
    <property type="match status" value="1"/>
</dbReference>
<evidence type="ECO:0000313" key="2">
    <source>
        <dbReference type="EMBL" id="MBO0448828.1"/>
    </source>
</evidence>
<dbReference type="InterPro" id="IPR016181">
    <property type="entry name" value="Acyl_CoA_acyltransferase"/>
</dbReference>
<feature type="domain" description="N-acetyltransferase" evidence="1">
    <location>
        <begin position="1"/>
        <end position="126"/>
    </location>
</feature>
<name>A0ABS3H5U3_9ENTE</name>
<dbReference type="CDD" id="cd04301">
    <property type="entry name" value="NAT_SF"/>
    <property type="match status" value="1"/>
</dbReference>
<dbReference type="EMBL" id="JAFLVT010000006">
    <property type="protein sequence ID" value="MBO0448828.1"/>
    <property type="molecule type" value="Genomic_DNA"/>
</dbReference>
<dbReference type="InterPro" id="IPR000182">
    <property type="entry name" value="GNAT_dom"/>
</dbReference>
<proteinExistence type="predicted"/>
<evidence type="ECO:0000259" key="1">
    <source>
        <dbReference type="PROSITE" id="PS51186"/>
    </source>
</evidence>
<sequence length="126" mass="14830">MIIKKYTQADEKALFALIEQEGVEWAEYYDTKKEQYQKALAHSITYVLYEEELCGYCRCRNDDGFGIYIYDLLVDKNYRGKSYGRALMQQIKRDYPQVAVYVMSDVNSYYEKQGYAEVGTIFAVEL</sequence>
<dbReference type="PROSITE" id="PS51186">
    <property type="entry name" value="GNAT"/>
    <property type="match status" value="1"/>
</dbReference>
<protein>
    <submittedName>
        <fullName evidence="2">GNAT family N-acetyltransferase</fullName>
    </submittedName>
</protein>
<dbReference type="RefSeq" id="WP_206903020.1">
    <property type="nucleotide sequence ID" value="NZ_JAFLVT010000006.1"/>
</dbReference>
<accession>A0ABS3H5U3</accession>
<comment type="caution">
    <text evidence="2">The sequence shown here is derived from an EMBL/GenBank/DDBJ whole genome shotgun (WGS) entry which is preliminary data.</text>
</comment>
<reference evidence="2 3" key="1">
    <citation type="submission" date="2021-03" db="EMBL/GenBank/DDBJ databases">
        <title>Enterococcal diversity collection.</title>
        <authorList>
            <person name="Gilmore M.S."/>
            <person name="Schwartzman J."/>
            <person name="Van Tyne D."/>
            <person name="Martin M."/>
            <person name="Earl A.M."/>
            <person name="Manson A.L."/>
            <person name="Straub T."/>
            <person name="Salamzade R."/>
            <person name="Saavedra J."/>
            <person name="Lebreton F."/>
            <person name="Prichula J."/>
            <person name="Schaufler K."/>
            <person name="Gaca A."/>
            <person name="Sgardioli B."/>
            <person name="Wagenaar J."/>
            <person name="Strong T."/>
        </authorList>
    </citation>
    <scope>NUCLEOTIDE SEQUENCE [LARGE SCALE GENOMIC DNA]</scope>
    <source>
        <strain evidence="2 3">MJM12</strain>
    </source>
</reference>
<keyword evidence="3" id="KW-1185">Reference proteome</keyword>